<accession>A0A6P2CU58</accession>
<reference evidence="3 4" key="1">
    <citation type="submission" date="2019-05" db="EMBL/GenBank/DDBJ databases">
        <authorList>
            <consortium name="Science for Life Laboratories"/>
        </authorList>
    </citation>
    <scope>NUCLEOTIDE SEQUENCE [LARGE SCALE GENOMIC DNA]</scope>
    <source>
        <strain evidence="3">Soil9</strain>
    </source>
</reference>
<feature type="compositionally biased region" description="Low complexity" evidence="1">
    <location>
        <begin position="543"/>
        <end position="571"/>
    </location>
</feature>
<feature type="region of interest" description="Disordered" evidence="1">
    <location>
        <begin position="1"/>
        <end position="43"/>
    </location>
</feature>
<feature type="compositionally biased region" description="Basic and acidic residues" evidence="1">
    <location>
        <begin position="9"/>
        <end position="32"/>
    </location>
</feature>
<dbReference type="EMBL" id="LR593886">
    <property type="protein sequence ID" value="VTR92452.1"/>
    <property type="molecule type" value="Genomic_DNA"/>
</dbReference>
<keyword evidence="4" id="KW-1185">Reference proteome</keyword>
<name>A0A6P2CU58_9BACT</name>
<evidence type="ECO:0000313" key="3">
    <source>
        <dbReference type="EMBL" id="VTR92499.1"/>
    </source>
</evidence>
<dbReference type="KEGG" id="gms:SOIL9_52150"/>
<feature type="region of interest" description="Disordered" evidence="1">
    <location>
        <begin position="511"/>
        <end position="572"/>
    </location>
</feature>
<dbReference type="InterPro" id="IPR025048">
    <property type="entry name" value="DUF3987"/>
</dbReference>
<evidence type="ECO:0008006" key="5">
    <source>
        <dbReference type="Google" id="ProtNLM"/>
    </source>
</evidence>
<dbReference type="Pfam" id="PF13148">
    <property type="entry name" value="DUF3987"/>
    <property type="match status" value="1"/>
</dbReference>
<gene>
    <name evidence="3" type="ORF">SOIL9_52150</name>
    <name evidence="2" type="ORF">SOIL9_52620</name>
</gene>
<sequence>MQAAHLKAHRAEAHRAELRDYERQKRRSKDDDPGGPPEPPVCTRIYSRDTTIEALGGLLVDNRTRFLVGRDELSGWLTSFNQYKAKGGSDLVNWLELHGLGTLCVNRKTGEPRTTFVPDVGVSLCGGIQPGVLRLALTPQHFSAGVPARLLFAYPPRRPKEWTEDDIDANAEAGYHRLVKELAELEPGADADGNSYPVALGLAPDAKAEWVRFYARFALKQSETEGELAAAFSKLEGYAARLALVHHVCQAAGSGAREPVGLASVRAGIALAEWFTAEAERVYQMLGEEAGEQEARKLVEVVGGLAARHGGRLTARHLQKSNNRKYRTSGAAEAALESLVALGLGRWEDGPVPQHGGHRVRFFVPCTPHDTSDTRPAPDGPGAPERGTEPHDTRPDAPAEPPGDATGSADASADPARTCGPGAPPGAGRVSEVSCGVQVHEEQNEPAPPVVGATPECRAAEVPSVVRPGEPDAHALVRNAAGLAHLVALIKGEVGPVGLDLETTGLNPVRDRVRSCHWPPRSARSSSTCSRSMPPRPHWPHCSRSWPRRSSSGTTSSPSTSRSWPGSGSRWPACSTPRWLPVSFMPASAPITISPRSSSGR</sequence>
<feature type="compositionally biased region" description="Basic and acidic residues" evidence="1">
    <location>
        <begin position="386"/>
        <end position="397"/>
    </location>
</feature>
<evidence type="ECO:0000313" key="4">
    <source>
        <dbReference type="Proteomes" id="UP000464178"/>
    </source>
</evidence>
<dbReference type="Proteomes" id="UP000464178">
    <property type="component" value="Chromosome"/>
</dbReference>
<protein>
    <recommendedName>
        <fullName evidence="5">DUF3987 domain-containing protein</fullName>
    </recommendedName>
</protein>
<feature type="compositionally biased region" description="Low complexity" evidence="1">
    <location>
        <begin position="402"/>
        <end position="416"/>
    </location>
</feature>
<proteinExistence type="predicted"/>
<evidence type="ECO:0000313" key="2">
    <source>
        <dbReference type="EMBL" id="VTR92452.1"/>
    </source>
</evidence>
<feature type="compositionally biased region" description="Low complexity" evidence="1">
    <location>
        <begin position="519"/>
        <end position="533"/>
    </location>
</feature>
<feature type="region of interest" description="Disordered" evidence="1">
    <location>
        <begin position="358"/>
        <end position="435"/>
    </location>
</feature>
<dbReference type="KEGG" id="gms:SOIL9_52620"/>
<dbReference type="AlphaFoldDB" id="A0A6P2CU58"/>
<evidence type="ECO:0000256" key="1">
    <source>
        <dbReference type="SAM" id="MobiDB-lite"/>
    </source>
</evidence>
<organism evidence="3 4">
    <name type="scientific">Gemmata massiliana</name>
    <dbReference type="NCBI Taxonomy" id="1210884"/>
    <lineage>
        <taxon>Bacteria</taxon>
        <taxon>Pseudomonadati</taxon>
        <taxon>Planctomycetota</taxon>
        <taxon>Planctomycetia</taxon>
        <taxon>Gemmatales</taxon>
        <taxon>Gemmataceae</taxon>
        <taxon>Gemmata</taxon>
    </lineage>
</organism>
<dbReference type="EMBL" id="LR593886">
    <property type="protein sequence ID" value="VTR92499.1"/>
    <property type="molecule type" value="Genomic_DNA"/>
</dbReference>